<dbReference type="AlphaFoldDB" id="A0A7N0UBB5"/>
<dbReference type="InterPro" id="IPR040358">
    <property type="entry name" value="At4g22758-like"/>
</dbReference>
<accession>A0A7N0UBB5</accession>
<dbReference type="PANTHER" id="PTHR33270">
    <property type="entry name" value="BNAC05G50380D PROTEIN"/>
    <property type="match status" value="1"/>
</dbReference>
<dbReference type="OMA" id="FMLFKKS"/>
<reference evidence="2" key="1">
    <citation type="submission" date="2021-01" db="UniProtKB">
        <authorList>
            <consortium name="EnsemblPlants"/>
        </authorList>
    </citation>
    <scope>IDENTIFICATION</scope>
</reference>
<evidence type="ECO:0000313" key="3">
    <source>
        <dbReference type="Proteomes" id="UP000594263"/>
    </source>
</evidence>
<proteinExistence type="predicted"/>
<dbReference type="Gramene" id="Kaladp0059s0272.1.v1.1">
    <property type="protein sequence ID" value="Kaladp0059s0272.1.v1.1"/>
    <property type="gene ID" value="Kaladp0059s0272.v1.1"/>
</dbReference>
<dbReference type="PANTHER" id="PTHR33270:SF18">
    <property type="entry name" value="OS02G0324700 PROTEIN"/>
    <property type="match status" value="1"/>
</dbReference>
<protein>
    <recommendedName>
        <fullName evidence="1">DUF7054 domain-containing protein</fullName>
    </recommendedName>
</protein>
<dbReference type="Proteomes" id="UP000594263">
    <property type="component" value="Unplaced"/>
</dbReference>
<organism evidence="2 3">
    <name type="scientific">Kalanchoe fedtschenkoi</name>
    <name type="common">Lavender scallops</name>
    <name type="synonym">South American air plant</name>
    <dbReference type="NCBI Taxonomy" id="63787"/>
    <lineage>
        <taxon>Eukaryota</taxon>
        <taxon>Viridiplantae</taxon>
        <taxon>Streptophyta</taxon>
        <taxon>Embryophyta</taxon>
        <taxon>Tracheophyta</taxon>
        <taxon>Spermatophyta</taxon>
        <taxon>Magnoliopsida</taxon>
        <taxon>eudicotyledons</taxon>
        <taxon>Gunneridae</taxon>
        <taxon>Pentapetalae</taxon>
        <taxon>Saxifragales</taxon>
        <taxon>Crassulaceae</taxon>
        <taxon>Kalanchoe</taxon>
    </lineage>
</organism>
<feature type="domain" description="DUF7054" evidence="1">
    <location>
        <begin position="16"/>
        <end position="97"/>
    </location>
</feature>
<name>A0A7N0UBB5_KALFE</name>
<evidence type="ECO:0000313" key="2">
    <source>
        <dbReference type="EnsemblPlants" id="Kaladp0059s0272.1.v1.1"/>
    </source>
</evidence>
<dbReference type="Pfam" id="PF23156">
    <property type="entry name" value="DUF7054"/>
    <property type="match status" value="1"/>
</dbReference>
<dbReference type="InterPro" id="IPR055482">
    <property type="entry name" value="DUF7054"/>
</dbReference>
<sequence length="141" mass="15238">MMMYKQKKNQSANGKGNRILISVNVIGSAGPIRLVVNEEEKVANVIDMALKSYSREGRLPVLGSDVNKFLLYCPLAGTDALTPWEAIGRYGVRNFMLGKKPETVIDIGNDGASAVPEAANKGSGSFKAWLNKSLNLKVSSH</sequence>
<dbReference type="EnsemblPlants" id="Kaladp0059s0272.1.v1.1">
    <property type="protein sequence ID" value="Kaladp0059s0272.1.v1.1"/>
    <property type="gene ID" value="Kaladp0059s0272.v1.1"/>
</dbReference>
<keyword evidence="3" id="KW-1185">Reference proteome</keyword>
<evidence type="ECO:0000259" key="1">
    <source>
        <dbReference type="Pfam" id="PF23156"/>
    </source>
</evidence>